<dbReference type="STRING" id="1460663.A0A177CB92"/>
<dbReference type="PROSITE" id="PS51387">
    <property type="entry name" value="FAD_PCMH"/>
    <property type="match status" value="1"/>
</dbReference>
<evidence type="ECO:0000256" key="5">
    <source>
        <dbReference type="ARBA" id="ARBA00023002"/>
    </source>
</evidence>
<protein>
    <submittedName>
        <fullName evidence="8">FAD-binding domain-containing protein</fullName>
    </submittedName>
</protein>
<dbReference type="Proteomes" id="UP000077069">
    <property type="component" value="Unassembled WGS sequence"/>
</dbReference>
<gene>
    <name evidence="8" type="ORF">CC84DRAFT_1166229</name>
</gene>
<keyword evidence="4" id="KW-0274">FAD</keyword>
<evidence type="ECO:0000256" key="6">
    <source>
        <dbReference type="SAM" id="SignalP"/>
    </source>
</evidence>
<dbReference type="PANTHER" id="PTHR42973">
    <property type="entry name" value="BINDING OXIDOREDUCTASE, PUTATIVE (AFU_ORTHOLOGUE AFUA_1G17690)-RELATED"/>
    <property type="match status" value="1"/>
</dbReference>
<keyword evidence="9" id="KW-1185">Reference proteome</keyword>
<dbReference type="EMBL" id="KV441554">
    <property type="protein sequence ID" value="OAG04119.1"/>
    <property type="molecule type" value="Genomic_DNA"/>
</dbReference>
<comment type="cofactor">
    <cofactor evidence="1">
        <name>FAD</name>
        <dbReference type="ChEBI" id="CHEBI:57692"/>
    </cofactor>
</comment>
<dbReference type="InterPro" id="IPR012951">
    <property type="entry name" value="BBE"/>
</dbReference>
<dbReference type="RefSeq" id="XP_018034484.1">
    <property type="nucleotide sequence ID" value="XM_018178901.1"/>
</dbReference>
<dbReference type="InterPro" id="IPR006094">
    <property type="entry name" value="Oxid_FAD_bind_N"/>
</dbReference>
<keyword evidence="3" id="KW-0285">Flavoprotein</keyword>
<dbReference type="InParanoid" id="A0A177CB92"/>
<dbReference type="OrthoDB" id="407275at2759"/>
<evidence type="ECO:0000313" key="8">
    <source>
        <dbReference type="EMBL" id="OAG04119.1"/>
    </source>
</evidence>
<dbReference type="SUPFAM" id="SSF56176">
    <property type="entry name" value="FAD-binding/transporter-associated domain-like"/>
    <property type="match status" value="1"/>
</dbReference>
<dbReference type="InterPro" id="IPR036318">
    <property type="entry name" value="FAD-bd_PCMH-like_sf"/>
</dbReference>
<feature type="chain" id="PRO_5008057957" evidence="6">
    <location>
        <begin position="24"/>
        <end position="499"/>
    </location>
</feature>
<reference evidence="8 9" key="1">
    <citation type="submission" date="2016-05" db="EMBL/GenBank/DDBJ databases">
        <title>Comparative analysis of secretome profiles of manganese(II)-oxidizing ascomycete fungi.</title>
        <authorList>
            <consortium name="DOE Joint Genome Institute"/>
            <person name="Zeiner C.A."/>
            <person name="Purvine S.O."/>
            <person name="Zink E.M."/>
            <person name="Wu S."/>
            <person name="Pasa-Tolic L."/>
            <person name="Chaput D.L."/>
            <person name="Haridas S."/>
            <person name="Grigoriev I.V."/>
            <person name="Santelli C.M."/>
            <person name="Hansel C.M."/>
        </authorList>
    </citation>
    <scope>NUCLEOTIDE SEQUENCE [LARGE SCALE GENOMIC DNA]</scope>
    <source>
        <strain evidence="8 9">AP3s5-JAC2a</strain>
    </source>
</reference>
<organism evidence="8 9">
    <name type="scientific">Paraphaeosphaeria sporulosa</name>
    <dbReference type="NCBI Taxonomy" id="1460663"/>
    <lineage>
        <taxon>Eukaryota</taxon>
        <taxon>Fungi</taxon>
        <taxon>Dikarya</taxon>
        <taxon>Ascomycota</taxon>
        <taxon>Pezizomycotina</taxon>
        <taxon>Dothideomycetes</taxon>
        <taxon>Pleosporomycetidae</taxon>
        <taxon>Pleosporales</taxon>
        <taxon>Massarineae</taxon>
        <taxon>Didymosphaeriaceae</taxon>
        <taxon>Paraphaeosphaeria</taxon>
    </lineage>
</organism>
<dbReference type="Pfam" id="PF08031">
    <property type="entry name" value="BBE"/>
    <property type="match status" value="1"/>
</dbReference>
<evidence type="ECO:0000256" key="1">
    <source>
        <dbReference type="ARBA" id="ARBA00001974"/>
    </source>
</evidence>
<dbReference type="GO" id="GO:0016491">
    <property type="term" value="F:oxidoreductase activity"/>
    <property type="evidence" value="ECO:0007669"/>
    <property type="project" value="UniProtKB-KW"/>
</dbReference>
<evidence type="ECO:0000259" key="7">
    <source>
        <dbReference type="PROSITE" id="PS51387"/>
    </source>
</evidence>
<dbReference type="Gene3D" id="3.40.462.20">
    <property type="match status" value="1"/>
</dbReference>
<dbReference type="InterPro" id="IPR016169">
    <property type="entry name" value="FAD-bd_PCMH_sub2"/>
</dbReference>
<feature type="signal peptide" evidence="6">
    <location>
        <begin position="1"/>
        <end position="23"/>
    </location>
</feature>
<dbReference type="PANTHER" id="PTHR42973:SF39">
    <property type="entry name" value="FAD-BINDING PCMH-TYPE DOMAIN-CONTAINING PROTEIN"/>
    <property type="match status" value="1"/>
</dbReference>
<dbReference type="GO" id="GO:0071949">
    <property type="term" value="F:FAD binding"/>
    <property type="evidence" value="ECO:0007669"/>
    <property type="project" value="InterPro"/>
</dbReference>
<comment type="similarity">
    <text evidence="2">Belongs to the oxygen-dependent FAD-linked oxidoreductase family.</text>
</comment>
<dbReference type="InterPro" id="IPR016166">
    <property type="entry name" value="FAD-bd_PCMH"/>
</dbReference>
<keyword evidence="6" id="KW-0732">Signal</keyword>
<dbReference type="AlphaFoldDB" id="A0A177CB92"/>
<evidence type="ECO:0000256" key="2">
    <source>
        <dbReference type="ARBA" id="ARBA00005466"/>
    </source>
</evidence>
<evidence type="ECO:0000256" key="3">
    <source>
        <dbReference type="ARBA" id="ARBA00022630"/>
    </source>
</evidence>
<dbReference type="Gene3D" id="3.30.465.10">
    <property type="match status" value="1"/>
</dbReference>
<dbReference type="InterPro" id="IPR050416">
    <property type="entry name" value="FAD-linked_Oxidoreductase"/>
</dbReference>
<evidence type="ECO:0000313" key="9">
    <source>
        <dbReference type="Proteomes" id="UP000077069"/>
    </source>
</evidence>
<dbReference type="Pfam" id="PF01565">
    <property type="entry name" value="FAD_binding_4"/>
    <property type="match status" value="1"/>
</dbReference>
<proteinExistence type="inferred from homology"/>
<sequence>MLHTSSHGQQLLILLGFLAAGLCQDQKADSIRACLDQGGVQATISTDATWAKDTAAFQFRIAPEPVAVALPQDKSQVATALSCARNASVKVSAVGRAHSFQGYGYGNPGNLVIDMQAFTGLSFDNATNQLTFGGGANVGPAAKYLWDNHRRHFPHVRGSHVGLAGSTMGGGFGTTSRFLGIPTDNLASVEFMLHNGSIVTGGPGSDLHWAAQGAGPSFGIVLSATLNTHAIPIDGAVSYSLTLGDVDVDIASAALLKIQQWVTSGQAPDELSLRFQLGTFASAGFFYGVESDFDRAFAPLVESVRSVAPAVNLTKTVLPSFWDAEVAAVGPGMNDAAGGQLGGRAFFVQSWTVTNDHALSQKQAKALLQSYHSLNRTDLIGSGFLDLWGGISRDIADADTAFAHGKNLWLIRVDGQLVSGIWPSDGNTHMQALMKPFESALKKSAPLRSFVNYVNSELSVKEWSSRLYGSKNFAKLRKMKAAFDPEGMFSGYGLAIPAK</sequence>
<accession>A0A177CB92</accession>
<keyword evidence="5" id="KW-0560">Oxidoreductase</keyword>
<name>A0A177CB92_9PLEO</name>
<evidence type="ECO:0000256" key="4">
    <source>
        <dbReference type="ARBA" id="ARBA00022827"/>
    </source>
</evidence>
<dbReference type="GeneID" id="28762387"/>
<feature type="domain" description="FAD-binding PCMH-type" evidence="7">
    <location>
        <begin position="61"/>
        <end position="231"/>
    </location>
</feature>